<protein>
    <submittedName>
        <fullName evidence="1">Uncharacterized protein</fullName>
    </submittedName>
</protein>
<proteinExistence type="predicted"/>
<evidence type="ECO:0000313" key="2">
    <source>
        <dbReference type="Proteomes" id="UP000030745"/>
    </source>
</evidence>
<dbReference type="EMBL" id="KK584464">
    <property type="protein sequence ID" value="KDO15931.1"/>
    <property type="molecule type" value="Genomic_DNA"/>
</dbReference>
<gene>
    <name evidence="1" type="ORF">SPRG_18532</name>
</gene>
<dbReference type="RefSeq" id="XP_012213362.1">
    <property type="nucleotide sequence ID" value="XM_012357972.1"/>
</dbReference>
<accession>A0A067BNK0</accession>
<organism evidence="1 2">
    <name type="scientific">Saprolegnia parasitica (strain CBS 223.65)</name>
    <dbReference type="NCBI Taxonomy" id="695850"/>
    <lineage>
        <taxon>Eukaryota</taxon>
        <taxon>Sar</taxon>
        <taxon>Stramenopiles</taxon>
        <taxon>Oomycota</taxon>
        <taxon>Saprolegniomycetes</taxon>
        <taxon>Saprolegniales</taxon>
        <taxon>Saprolegniaceae</taxon>
        <taxon>Saprolegnia</taxon>
    </lineage>
</organism>
<evidence type="ECO:0000313" key="1">
    <source>
        <dbReference type="EMBL" id="KDO15931.1"/>
    </source>
</evidence>
<dbReference type="Proteomes" id="UP000030745">
    <property type="component" value="Unassembled WGS sequence"/>
</dbReference>
<dbReference type="KEGG" id="spar:SPRG_18532"/>
<dbReference type="OrthoDB" id="6362633at2759"/>
<dbReference type="GeneID" id="24140055"/>
<sequence length="151" mass="16111">MNQGNYYAGNMGGYMGGFMMNGNGMPSPTPAGQMNMMPPQASAFLPPETPPQPTPSPAHDARFNRGNYRCSRCGEPKKGHVCPYQPANFKCTKCGNLKKSCTCGAPLKCNAEVQCALDEHMTIAKLDLAAQGVTEFHESVLSFVEGASSLS</sequence>
<dbReference type="OMA" id="FMMNGNG"/>
<name>A0A067BNK0_SAPPC</name>
<keyword evidence="2" id="KW-1185">Reference proteome</keyword>
<reference evidence="1 2" key="1">
    <citation type="journal article" date="2013" name="PLoS Genet.">
        <title>Distinctive expansion of potential virulence genes in the genome of the oomycete fish pathogen Saprolegnia parasitica.</title>
        <authorList>
            <person name="Jiang R.H."/>
            <person name="de Bruijn I."/>
            <person name="Haas B.J."/>
            <person name="Belmonte R."/>
            <person name="Lobach L."/>
            <person name="Christie J."/>
            <person name="van den Ackerveken G."/>
            <person name="Bottin A."/>
            <person name="Bulone V."/>
            <person name="Diaz-Moreno S.M."/>
            <person name="Dumas B."/>
            <person name="Fan L."/>
            <person name="Gaulin E."/>
            <person name="Govers F."/>
            <person name="Grenville-Briggs L.J."/>
            <person name="Horner N.R."/>
            <person name="Levin J.Z."/>
            <person name="Mammella M."/>
            <person name="Meijer H.J."/>
            <person name="Morris P."/>
            <person name="Nusbaum C."/>
            <person name="Oome S."/>
            <person name="Phillips A.J."/>
            <person name="van Rooyen D."/>
            <person name="Rzeszutek E."/>
            <person name="Saraiva M."/>
            <person name="Secombes C.J."/>
            <person name="Seidl M.F."/>
            <person name="Snel B."/>
            <person name="Stassen J.H."/>
            <person name="Sykes S."/>
            <person name="Tripathy S."/>
            <person name="van den Berg H."/>
            <person name="Vega-Arreguin J.C."/>
            <person name="Wawra S."/>
            <person name="Young S.K."/>
            <person name="Zeng Q."/>
            <person name="Dieguez-Uribeondo J."/>
            <person name="Russ C."/>
            <person name="Tyler B.M."/>
            <person name="van West P."/>
        </authorList>
    </citation>
    <scope>NUCLEOTIDE SEQUENCE [LARGE SCALE GENOMIC DNA]</scope>
    <source>
        <strain evidence="1 2">CBS 223.65</strain>
    </source>
</reference>
<dbReference type="AlphaFoldDB" id="A0A067BNK0"/>
<dbReference type="VEuPathDB" id="FungiDB:SPRG_18532"/>